<keyword evidence="3" id="KW-1185">Reference proteome</keyword>
<evidence type="ECO:0000256" key="1">
    <source>
        <dbReference type="SAM" id="MobiDB-lite"/>
    </source>
</evidence>
<organism evidence="2 3">
    <name type="scientific">Aeromicrobium marinum DSM 15272</name>
    <dbReference type="NCBI Taxonomy" id="585531"/>
    <lineage>
        <taxon>Bacteria</taxon>
        <taxon>Bacillati</taxon>
        <taxon>Actinomycetota</taxon>
        <taxon>Actinomycetes</taxon>
        <taxon>Propionibacteriales</taxon>
        <taxon>Nocardioidaceae</taxon>
        <taxon>Aeromicrobium</taxon>
    </lineage>
</organism>
<gene>
    <name evidence="2" type="ORF">HMPREF0063_10075</name>
</gene>
<evidence type="ECO:0000313" key="3">
    <source>
        <dbReference type="Proteomes" id="UP000003111"/>
    </source>
</evidence>
<sequence>MTRYWTPALKPFGPSSLSKRPEIDSIIAVNRKPWRVLEVRDHPDADIDYEVFVKPVDDEQHYGFTVRPHAARQWWELPEHYAVCHSCGELAPCRGHEQAQYAADQARQLEHEMRLLPGCCPGCQEPITPRQRSIEFPGEYVLNPLMEPSPRFHLRSKCWSAAARYEEKWVVAWPGRQRSLLTLKCAGTVVVHGDGSAECHGAEDSDCPSVHARHRGMSACYVQSRGCPRGCSTVGHPGTRVAGAPEDPRDIHPTTGGAPR</sequence>
<dbReference type="EMBL" id="ACLF03000001">
    <property type="protein sequence ID" value="EFQ84734.1"/>
    <property type="molecule type" value="Genomic_DNA"/>
</dbReference>
<dbReference type="STRING" id="585531.HMPREF0063_10075"/>
<accession>E2S7R8</accession>
<name>E2S7R8_9ACTN</name>
<dbReference type="eggNOG" id="ENOG5034ABN">
    <property type="taxonomic scope" value="Bacteria"/>
</dbReference>
<dbReference type="AlphaFoldDB" id="E2S7R8"/>
<protein>
    <submittedName>
        <fullName evidence="2">Uncharacterized protein</fullName>
    </submittedName>
</protein>
<evidence type="ECO:0000313" key="2">
    <source>
        <dbReference type="EMBL" id="EFQ84734.1"/>
    </source>
</evidence>
<reference evidence="2" key="1">
    <citation type="submission" date="2010-08" db="EMBL/GenBank/DDBJ databases">
        <authorList>
            <person name="Muzny D."/>
            <person name="Qin X."/>
            <person name="Buhay C."/>
            <person name="Dugan-Rocha S."/>
            <person name="Ding Y."/>
            <person name="Chen G."/>
            <person name="Hawes A."/>
            <person name="Holder M."/>
            <person name="Jhangiani S."/>
            <person name="Johnson A."/>
            <person name="Khan Z."/>
            <person name="Li Z."/>
            <person name="Liu W."/>
            <person name="Liu X."/>
            <person name="Perez L."/>
            <person name="Shen H."/>
            <person name="Wang Q."/>
            <person name="Watt J."/>
            <person name="Xi L."/>
            <person name="Xin Y."/>
            <person name="Zhou J."/>
            <person name="Deng J."/>
            <person name="Jiang H."/>
            <person name="Liu Y."/>
            <person name="Qu J."/>
            <person name="Song X.-Z."/>
            <person name="Zhang L."/>
            <person name="Villasana D."/>
            <person name="Johnson A."/>
            <person name="Liu J."/>
            <person name="Liyanage D."/>
            <person name="Lorensuhewa L."/>
            <person name="Robinson T."/>
            <person name="Song A."/>
            <person name="Song B.-B."/>
            <person name="Dinh H."/>
            <person name="Thornton R."/>
            <person name="Coyle M."/>
            <person name="Francisco L."/>
            <person name="Jackson L."/>
            <person name="Javaid M."/>
            <person name="Korchina V."/>
            <person name="Kovar C."/>
            <person name="Mata R."/>
            <person name="Mathew T."/>
            <person name="Ngo R."/>
            <person name="Nguyen L."/>
            <person name="Nguyen N."/>
            <person name="Okwuonu G."/>
            <person name="Ongeri F."/>
            <person name="Pham C."/>
            <person name="Simmons D."/>
            <person name="Wilczek-Boney K."/>
            <person name="Hale W."/>
            <person name="Jakkamsetti A."/>
            <person name="Pham P."/>
            <person name="Ruth R."/>
            <person name="San Lucas F."/>
            <person name="Warren J."/>
            <person name="Zhang J."/>
            <person name="Zhao Z."/>
            <person name="Zhou C."/>
            <person name="Zhu D."/>
            <person name="Lee S."/>
            <person name="Bess C."/>
            <person name="Blankenburg K."/>
            <person name="Forbes L."/>
            <person name="Fu Q."/>
            <person name="Gubbala S."/>
            <person name="Hirani K."/>
            <person name="Jayaseelan J.C."/>
            <person name="Lara F."/>
            <person name="Munidasa M."/>
            <person name="Palculict T."/>
            <person name="Patil S."/>
            <person name="Pu L.-L."/>
            <person name="Saada N."/>
            <person name="Tang L."/>
            <person name="Weissenberger G."/>
            <person name="Zhu Y."/>
            <person name="Hemphill L."/>
            <person name="Shang Y."/>
            <person name="Youmans B."/>
            <person name="Ayvaz T."/>
            <person name="Ross M."/>
            <person name="Santibanez J."/>
            <person name="Aqrawi P."/>
            <person name="Gross S."/>
            <person name="Joshi V."/>
            <person name="Fowler G."/>
            <person name="Nazareth L."/>
            <person name="Reid J."/>
            <person name="Worley K."/>
            <person name="Petrosino J."/>
            <person name="Highlander S."/>
            <person name="Gibbs R."/>
        </authorList>
    </citation>
    <scope>NUCLEOTIDE SEQUENCE [LARGE SCALE GENOMIC DNA]</scope>
    <source>
        <strain evidence="2">DSM 15272</strain>
    </source>
</reference>
<dbReference type="OrthoDB" id="4778048at2"/>
<feature type="region of interest" description="Disordered" evidence="1">
    <location>
        <begin position="238"/>
        <end position="260"/>
    </location>
</feature>
<proteinExistence type="predicted"/>
<dbReference type="Proteomes" id="UP000003111">
    <property type="component" value="Unassembled WGS sequence"/>
</dbReference>
<dbReference type="HOGENOM" id="CLU_1068058_0_0_11"/>
<comment type="caution">
    <text evidence="2">The sequence shown here is derived from an EMBL/GenBank/DDBJ whole genome shotgun (WGS) entry which is preliminary data.</text>
</comment>
<dbReference type="RefSeq" id="WP_007076642.1">
    <property type="nucleotide sequence ID" value="NZ_CM001024.1"/>
</dbReference>